<organism evidence="2 3">
    <name type="scientific">Cynoglossus semilaevis</name>
    <name type="common">Tongue sole</name>
    <dbReference type="NCBI Taxonomy" id="244447"/>
    <lineage>
        <taxon>Eukaryota</taxon>
        <taxon>Metazoa</taxon>
        <taxon>Chordata</taxon>
        <taxon>Craniata</taxon>
        <taxon>Vertebrata</taxon>
        <taxon>Euteleostomi</taxon>
        <taxon>Actinopterygii</taxon>
        <taxon>Neopterygii</taxon>
        <taxon>Teleostei</taxon>
        <taxon>Neoteleostei</taxon>
        <taxon>Acanthomorphata</taxon>
        <taxon>Carangaria</taxon>
        <taxon>Pleuronectiformes</taxon>
        <taxon>Pleuronectoidei</taxon>
        <taxon>Cynoglossidae</taxon>
        <taxon>Cynoglossinae</taxon>
        <taxon>Cynoglossus</taxon>
    </lineage>
</organism>
<feature type="region of interest" description="Disordered" evidence="1">
    <location>
        <begin position="1"/>
        <end position="32"/>
    </location>
</feature>
<reference evidence="2" key="2">
    <citation type="submission" date="2025-08" db="UniProtKB">
        <authorList>
            <consortium name="Ensembl"/>
        </authorList>
    </citation>
    <scope>IDENTIFICATION</scope>
</reference>
<protein>
    <submittedName>
        <fullName evidence="2">Uncharacterized protein</fullName>
    </submittedName>
</protein>
<evidence type="ECO:0000313" key="3">
    <source>
        <dbReference type="Proteomes" id="UP000265120"/>
    </source>
</evidence>
<accession>A0A3P8UN18</accession>
<dbReference type="AlphaFoldDB" id="A0A3P8UN18"/>
<name>A0A3P8UN18_CYNSE</name>
<reference evidence="2" key="3">
    <citation type="submission" date="2025-09" db="UniProtKB">
        <authorList>
            <consortium name="Ensembl"/>
        </authorList>
    </citation>
    <scope>IDENTIFICATION</scope>
</reference>
<evidence type="ECO:0000313" key="2">
    <source>
        <dbReference type="Ensembl" id="ENSCSEP00000002051.1"/>
    </source>
</evidence>
<feature type="region of interest" description="Disordered" evidence="1">
    <location>
        <begin position="107"/>
        <end position="146"/>
    </location>
</feature>
<dbReference type="GeneTree" id="ENSGT01050000247485"/>
<keyword evidence="3" id="KW-1185">Reference proteome</keyword>
<evidence type="ECO:0000256" key="1">
    <source>
        <dbReference type="SAM" id="MobiDB-lite"/>
    </source>
</evidence>
<dbReference type="STRING" id="244447.ENSCSEP00000002051"/>
<reference evidence="2 3" key="1">
    <citation type="journal article" date="2014" name="Nat. Genet.">
        <title>Whole-genome sequence of a flatfish provides insights into ZW sex chromosome evolution and adaptation to a benthic lifestyle.</title>
        <authorList>
            <person name="Chen S."/>
            <person name="Zhang G."/>
            <person name="Shao C."/>
            <person name="Huang Q."/>
            <person name="Liu G."/>
            <person name="Zhang P."/>
            <person name="Song W."/>
            <person name="An N."/>
            <person name="Chalopin D."/>
            <person name="Volff J.N."/>
            <person name="Hong Y."/>
            <person name="Li Q."/>
            <person name="Sha Z."/>
            <person name="Zhou H."/>
            <person name="Xie M."/>
            <person name="Yu Q."/>
            <person name="Liu Y."/>
            <person name="Xiang H."/>
            <person name="Wang N."/>
            <person name="Wu K."/>
            <person name="Yang C."/>
            <person name="Zhou Q."/>
            <person name="Liao X."/>
            <person name="Yang L."/>
            <person name="Hu Q."/>
            <person name="Zhang J."/>
            <person name="Meng L."/>
            <person name="Jin L."/>
            <person name="Tian Y."/>
            <person name="Lian J."/>
            <person name="Yang J."/>
            <person name="Miao G."/>
            <person name="Liu S."/>
            <person name="Liang Z."/>
            <person name="Yan F."/>
            <person name="Li Y."/>
            <person name="Sun B."/>
            <person name="Zhang H."/>
            <person name="Zhang J."/>
            <person name="Zhu Y."/>
            <person name="Du M."/>
            <person name="Zhao Y."/>
            <person name="Schartl M."/>
            <person name="Tang Q."/>
            <person name="Wang J."/>
        </authorList>
    </citation>
    <scope>NUCLEOTIDE SEQUENCE</scope>
</reference>
<dbReference type="Proteomes" id="UP000265120">
    <property type="component" value="Chromosome 1"/>
</dbReference>
<dbReference type="InParanoid" id="A0A3P8UN18"/>
<sequence length="195" mass="21275">MSSVEVNDENRGVCPGGKQHNSTSNDIFVLDQPTGRPSILRQTENLPSKALPKGVKVCFQTPRRDPVTKRIVSPSKSTKMSSVEECTKALESLNLDKTHIEETVTAAVSSPAVPDTDLGSVPSCPQLSLPDEPEQKPEQKPEEPMLDFTGDFVPGTMFMTNDFDGQIDYLEQFGSSGVSICSITPTFSSYSFRDL</sequence>
<feature type="compositionally biased region" description="Basic and acidic residues" evidence="1">
    <location>
        <begin position="133"/>
        <end position="143"/>
    </location>
</feature>
<dbReference type="Ensembl" id="ENSCSET00000002087.1">
    <property type="protein sequence ID" value="ENSCSEP00000002051.1"/>
    <property type="gene ID" value="ENSCSEG00000001386.1"/>
</dbReference>
<proteinExistence type="predicted"/>